<accession>A0ABY3D408</accession>
<dbReference type="PANTHER" id="PTHR32305">
    <property type="match status" value="1"/>
</dbReference>
<evidence type="ECO:0000256" key="1">
    <source>
        <dbReference type="SAM" id="MobiDB-lite"/>
    </source>
</evidence>
<proteinExistence type="predicted"/>
<evidence type="ECO:0000256" key="2">
    <source>
        <dbReference type="SAM" id="Phobius"/>
    </source>
</evidence>
<keyword evidence="2" id="KW-0812">Transmembrane</keyword>
<dbReference type="PANTHER" id="PTHR32305:SF15">
    <property type="entry name" value="PROTEIN RHSA-RELATED"/>
    <property type="match status" value="1"/>
</dbReference>
<organism evidence="3 4">
    <name type="scientific">Pseudomonas alloputida</name>
    <dbReference type="NCBI Taxonomy" id="1940621"/>
    <lineage>
        <taxon>Bacteria</taxon>
        <taxon>Pseudomonadati</taxon>
        <taxon>Pseudomonadota</taxon>
        <taxon>Gammaproteobacteria</taxon>
        <taxon>Pseudomonadales</taxon>
        <taxon>Pseudomonadaceae</taxon>
        <taxon>Pseudomonas</taxon>
    </lineage>
</organism>
<protein>
    <submittedName>
        <fullName evidence="3">RHS repeat-associated core domain-containing protein</fullName>
    </submittedName>
</protein>
<dbReference type="EMBL" id="QWEF01000001">
    <property type="protein sequence ID" value="TRZ60360.1"/>
    <property type="molecule type" value="Genomic_DNA"/>
</dbReference>
<feature type="transmembrane region" description="Helical" evidence="2">
    <location>
        <begin position="1488"/>
        <end position="1510"/>
    </location>
</feature>
<comment type="caution">
    <text evidence="3">The sequence shown here is derived from an EMBL/GenBank/DDBJ whole genome shotgun (WGS) entry which is preliminary data.</text>
</comment>
<dbReference type="RefSeq" id="WP_143999774.1">
    <property type="nucleotide sequence ID" value="NZ_QWEF01000001.1"/>
</dbReference>
<keyword evidence="4" id="KW-1185">Reference proteome</keyword>
<keyword evidence="2" id="KW-0472">Membrane</keyword>
<sequence length="1688" mass="190655">MTLQSNALNFASYTRGSVDVRTGLYSFSLEVPPLNANFAQGPHLPLQLSFSPLNTANSGFGIGWAFKLSRYDLNNHVLSVHTGDTFEVADQGPGELALVYEQKFKAFTFKHIGEANKPRFRITHTNGMIEILEPLRADDRTFLPTRVETRSGLGITLAYDDEKGRLVSIEDDFEQPLLTLVYQGDTQVLMHVHPGSEAEQLFTLKLQGEELRTLVMPASDLADWTFHYDTFDGMRFLRRLIQPYGGEERIFYKESGHQYPGLNHYLPYVTEHQAIPDPQDDTAATIKTTYTYSDKNFLGYGASGVVWDEHYNQDQLYKATDNTYNYHTEVSHYLDDKVLRTVKHTFNRFHLMTEQVTDEAGCIQTLTTQYHDAPGNFASQDVRVQLPSKMTKTWTQTGTQLRRDEPVFTEYDTHGNLVREQFANGMVMVREFYLPEGEEGCPRDPDGFTRNLKSLTVYPAEGAAPAKILRSRCTYRELPVLSTSLALQQTEKWLVANSVQEFEVLNNVEIPLRREDIAHLDMPDNPFLHGRVDYTTTQLGKTQSQTEWRYEKSKDDNEKLTYLLTTTTLKPYGGTLERTTYSLHSTLRDQLIETQDTNGVKTRYSYDAVNRPSAETVAPDKPPYDATRTYCYGKETKDQRTLWYAQVTDVNGVITRTYHDGLNRPIREERTLRALDDPESETTITRTVSETTYDTLGRVASETLFDYLPAPPDSDNAEEQVIELTSRFSYDAWGQRCQVEQPDRVKRITLFSPFGDDGNRVEQWQESPDKPGVKQQHSVVEYNRFNKPVYEYQLHLPVDAASGAEPVEVDRTTYLYDGLGQAVQETLSFAADHEPLITTYQYDHWGRLFETVRANESVLTRHFDERSTAELTTLLEVRDSSSAAPSPVCKRTFDGLERLTSLAVGPRLETYQYQGQLDLMESRTLCNTDPAGHDKRKHVERYDYTPELTRQPTKITATLEDTPEPQAANEAAFDYHLKSAEVRSANNDNGGRAYTYTDQGYLALEHWNGAGEQQYNIRNQHSLQGRLRYRKHSDGVACLYAHDPLGRVTTVTQGNLQATLTYNSEGRLETTTTCDTREPTRYVRSTQTYDDLGREHRRTLEADGQQQVLVLKWLDGNRLASRTLYNGSDKDEDAFLRKEVFEYDALMRLVIHNYDGKWEEEEETGERWQALPRNAKGRSFHSQVFTFNNLDKLTRCLTEFADTETDIAHFTYATDDSFQLTEVTHTLLEDYRETQGFTYDARGNMLNDEQGRTLEYDVRGRLERVRETDGSERARYLYDGHDQLLASVLGSRQVHRRYQDHRLDTTQEGNLLTQYLLGETHALAVQHSDAPTDPLLLLTDNAGSIITETDRQGTRHANYSAYGERPDDNGLRCLLAFNGEAREEALGWYLLGSGYRAYNPQLMRFHSPDSLAPEEAGLNPYLYALGNPVRWRDPTGHKVSPLNGDQTPDKKEEQNDVTGNLMGILVFGLVFIASVAITPWAGPVTFSFALTWGGIAAQGIGLGLQIAGFATKNDNPELSKKLAIAGLAISAIGVTMSMVGRSMTPRRSGPNSSSRSPSRSTPGSRPTPGSPGRDLREQMELTRMRIQERLQQIQQRRMPPPTYGSVMNGSAGARPVPSPPPSSPPSSPPSYGHATGNSVASQLSGNRSISGNSTPQSIHDNPVINTANTQAPYSRVSSPTVTPPPNRR</sequence>
<dbReference type="InterPro" id="IPR022385">
    <property type="entry name" value="Rhs_assc_core"/>
</dbReference>
<feature type="transmembrane region" description="Helical" evidence="2">
    <location>
        <begin position="1461"/>
        <end position="1481"/>
    </location>
</feature>
<dbReference type="InterPro" id="IPR050708">
    <property type="entry name" value="T6SS_VgrG/RHS"/>
</dbReference>
<feature type="transmembrane region" description="Helical" evidence="2">
    <location>
        <begin position="1522"/>
        <end position="1540"/>
    </location>
</feature>
<dbReference type="Gene3D" id="2.180.10.10">
    <property type="entry name" value="RHS repeat-associated core"/>
    <property type="match status" value="2"/>
</dbReference>
<gene>
    <name evidence="3" type="ORF">DZA28_10535</name>
</gene>
<feature type="region of interest" description="Disordered" evidence="1">
    <location>
        <begin position="1541"/>
        <end position="1576"/>
    </location>
</feature>
<dbReference type="Proteomes" id="UP001165882">
    <property type="component" value="Unassembled WGS sequence"/>
</dbReference>
<dbReference type="NCBIfam" id="TIGR03696">
    <property type="entry name" value="Rhs_assc_core"/>
    <property type="match status" value="1"/>
</dbReference>
<keyword evidence="2" id="KW-1133">Transmembrane helix</keyword>
<feature type="region of interest" description="Disordered" evidence="1">
    <location>
        <begin position="1593"/>
        <end position="1688"/>
    </location>
</feature>
<feature type="compositionally biased region" description="Polar residues" evidence="1">
    <location>
        <begin position="1635"/>
        <end position="1672"/>
    </location>
</feature>
<name>A0ABY3D408_9PSED</name>
<feature type="compositionally biased region" description="Low complexity" evidence="1">
    <location>
        <begin position="1545"/>
        <end position="1572"/>
    </location>
</feature>
<feature type="region of interest" description="Disordered" evidence="1">
    <location>
        <begin position="1434"/>
        <end position="1454"/>
    </location>
</feature>
<reference evidence="3 4" key="1">
    <citation type="journal article" date="2019" name="Biocontrol Sci. Technol.">
        <title>Pseudomonas putida strain B2017 produced as technical grade active ingredient controls fungal and bacterial crop diseases.</title>
        <authorList>
            <person name="Oliver C."/>
            <person name="Hernandez I."/>
            <person name="Caminal M."/>
            <person name="Lara J.M."/>
            <person name="Fernandez C."/>
        </authorList>
    </citation>
    <scope>NUCLEOTIDE SEQUENCE [LARGE SCALE GENOMIC DNA]</scope>
    <source>
        <strain evidence="3 4">B2017</strain>
    </source>
</reference>
<feature type="compositionally biased region" description="Pro residues" evidence="1">
    <location>
        <begin position="1616"/>
        <end position="1628"/>
    </location>
</feature>
<evidence type="ECO:0000313" key="3">
    <source>
        <dbReference type="EMBL" id="TRZ60360.1"/>
    </source>
</evidence>
<evidence type="ECO:0000313" key="4">
    <source>
        <dbReference type="Proteomes" id="UP001165882"/>
    </source>
</evidence>